<sequence length="284" mass="30292">MRSSNPVLTRRGAFETGRQQQAGYGAPQPGPQGAPFGGPQQPPMQPMTPEQLQEMYRAQSAGPLQTGRMTIDDVVARTAMTLLTVVVTGALSWAFLPFENFGWAVGAALAAFVVAMVLTFKREISPALVLTYAALEGVFLGAISHAFEQRYSGIVVQAVLGTAAVFVGMLVAYKSGWIKVTSRYARIGLAIAIGFVTLMLVNGLAMLIAGGDGLGLRSGPLGIVMGILGILIGAFFLSLDFNEIEQLAAQGVPEKEAWRSAFGLTVTLVWIYLEVLRLLSILRD</sequence>
<accession>A0A1T3NXJ7</accession>
<feature type="compositionally biased region" description="Low complexity" evidence="1">
    <location>
        <begin position="19"/>
        <end position="39"/>
    </location>
</feature>
<evidence type="ECO:0008006" key="5">
    <source>
        <dbReference type="Google" id="ProtNLM"/>
    </source>
</evidence>
<gene>
    <name evidence="3" type="ORF">B4N89_12010</name>
</gene>
<keyword evidence="4" id="KW-1185">Reference proteome</keyword>
<dbReference type="AlphaFoldDB" id="A0A1T3NXJ7"/>
<feature type="transmembrane region" description="Helical" evidence="2">
    <location>
        <begin position="101"/>
        <end position="120"/>
    </location>
</feature>
<evidence type="ECO:0000256" key="2">
    <source>
        <dbReference type="SAM" id="Phobius"/>
    </source>
</evidence>
<dbReference type="eggNOG" id="COG4760">
    <property type="taxonomic scope" value="Bacteria"/>
</dbReference>
<protein>
    <recommendedName>
        <fullName evidence="5">Bax inhibitor 1 like family protein</fullName>
    </recommendedName>
</protein>
<evidence type="ECO:0000313" key="3">
    <source>
        <dbReference type="EMBL" id="OPC81576.1"/>
    </source>
</evidence>
<dbReference type="Pfam" id="PF12811">
    <property type="entry name" value="BaxI_1"/>
    <property type="match status" value="1"/>
</dbReference>
<dbReference type="OrthoDB" id="116480at2"/>
<feature type="transmembrane region" description="Helical" evidence="2">
    <location>
        <begin position="261"/>
        <end position="282"/>
    </location>
</feature>
<keyword evidence="2" id="KW-0812">Transmembrane</keyword>
<evidence type="ECO:0000313" key="4">
    <source>
        <dbReference type="Proteomes" id="UP000190037"/>
    </source>
</evidence>
<dbReference type="PANTHER" id="PTHR41282:SF1">
    <property type="entry name" value="CONSERVED TRANSMEMBRANE PROTEIN-RELATED"/>
    <property type="match status" value="1"/>
</dbReference>
<feature type="transmembrane region" description="Helical" evidence="2">
    <location>
        <begin position="74"/>
        <end position="95"/>
    </location>
</feature>
<feature type="transmembrane region" description="Helical" evidence="2">
    <location>
        <begin position="221"/>
        <end position="241"/>
    </location>
</feature>
<feature type="transmembrane region" description="Helical" evidence="2">
    <location>
        <begin position="153"/>
        <end position="173"/>
    </location>
</feature>
<feature type="region of interest" description="Disordered" evidence="1">
    <location>
        <begin position="1"/>
        <end position="48"/>
    </location>
</feature>
<comment type="caution">
    <text evidence="3">The sequence shown here is derived from an EMBL/GenBank/DDBJ whole genome shotgun (WGS) entry which is preliminary data.</text>
</comment>
<dbReference type="RefSeq" id="WP_078975855.1">
    <property type="nucleotide sequence ID" value="NZ_MWQN01000001.1"/>
</dbReference>
<dbReference type="InterPro" id="IPR010539">
    <property type="entry name" value="BaxI_1-like"/>
</dbReference>
<reference evidence="3 4" key="1">
    <citation type="submission" date="2017-03" db="EMBL/GenBank/DDBJ databases">
        <title>Draft genome sequence of Streptomyces scabrisporus NF3, endophyte isolated from Amphipterygium adstringens.</title>
        <authorList>
            <person name="Vazquez M."/>
            <person name="Ceapa C.D."/>
            <person name="Rodriguez Luna D."/>
            <person name="Sanchez Esquivel S."/>
        </authorList>
    </citation>
    <scope>NUCLEOTIDE SEQUENCE [LARGE SCALE GENOMIC DNA]</scope>
    <source>
        <strain evidence="3 4">NF3</strain>
    </source>
</reference>
<keyword evidence="2" id="KW-0472">Membrane</keyword>
<proteinExistence type="predicted"/>
<evidence type="ECO:0000256" key="1">
    <source>
        <dbReference type="SAM" id="MobiDB-lite"/>
    </source>
</evidence>
<dbReference type="EMBL" id="MWQN01000001">
    <property type="protein sequence ID" value="OPC81576.1"/>
    <property type="molecule type" value="Genomic_DNA"/>
</dbReference>
<keyword evidence="2" id="KW-1133">Transmembrane helix</keyword>
<organism evidence="3 4">
    <name type="scientific">Embleya scabrispora</name>
    <dbReference type="NCBI Taxonomy" id="159449"/>
    <lineage>
        <taxon>Bacteria</taxon>
        <taxon>Bacillati</taxon>
        <taxon>Actinomycetota</taxon>
        <taxon>Actinomycetes</taxon>
        <taxon>Kitasatosporales</taxon>
        <taxon>Streptomycetaceae</taxon>
        <taxon>Embleya</taxon>
    </lineage>
</organism>
<name>A0A1T3NXJ7_9ACTN</name>
<dbReference type="Proteomes" id="UP000190037">
    <property type="component" value="Unassembled WGS sequence"/>
</dbReference>
<feature type="transmembrane region" description="Helical" evidence="2">
    <location>
        <begin position="185"/>
        <end position="209"/>
    </location>
</feature>
<dbReference type="STRING" id="159449.B4N89_12010"/>
<dbReference type="PIRSF" id="PIRSF009160">
    <property type="entry name" value="UCP009160"/>
    <property type="match status" value="1"/>
</dbReference>
<feature type="transmembrane region" description="Helical" evidence="2">
    <location>
        <begin position="127"/>
        <end position="147"/>
    </location>
</feature>
<dbReference type="PANTHER" id="PTHR41282">
    <property type="entry name" value="CONSERVED TRANSMEMBRANE PROTEIN-RELATED"/>
    <property type="match status" value="1"/>
</dbReference>